<protein>
    <submittedName>
        <fullName evidence="1">Uncharacterized protein</fullName>
    </submittedName>
</protein>
<dbReference type="AlphaFoldDB" id="A0AAW0M9K2"/>
<name>A0AAW0M9K2_QUESU</name>
<accession>A0AAW0M9K2</accession>
<evidence type="ECO:0000313" key="1">
    <source>
        <dbReference type="EMBL" id="KAK7859453.1"/>
    </source>
</evidence>
<proteinExistence type="predicted"/>
<reference evidence="1" key="1">
    <citation type="submission" date="2017-12" db="EMBL/GenBank/DDBJ databases">
        <authorList>
            <person name="Barbosa P."/>
            <person name="Usie A."/>
            <person name="Ramos A.M."/>
        </authorList>
    </citation>
    <scope>NUCLEOTIDE SEQUENCE</scope>
    <source>
        <strain evidence="1">HL8</strain>
        <tissue evidence="1">Leaves</tissue>
    </source>
</reference>
<comment type="caution">
    <text evidence="1">The sequence shown here is derived from an EMBL/GenBank/DDBJ whole genome shotgun (WGS) entry which is preliminary data.</text>
</comment>
<dbReference type="EMBL" id="PKMF04000012">
    <property type="protein sequence ID" value="KAK7859453.1"/>
    <property type="molecule type" value="Genomic_DNA"/>
</dbReference>
<sequence length="147" mass="16402">MGCSICTRLTRPRPELSVGLGSGKFGVERKNMSPSEYLSLPRESMMKEKLEVKLATFPEFLSQRCICSEYVARPQLSTSSGVWEAQNLRDHTNSGSNTRLLLICLAMLAWLPECHLRSLSKSIGNLPTWHEGSHAGPNVMIIDSTYM</sequence>
<reference evidence="1" key="2">
    <citation type="journal article" date="2018" name="Sci. Data">
        <title>The draft genome sequence of cork oak.</title>
        <authorList>
            <person name="Ramos A.M."/>
            <person name="Usie A."/>
            <person name="Barbosa P."/>
            <person name="Barros P.M."/>
            <person name="Capote T."/>
            <person name="Chaves I."/>
            <person name="Simoes F."/>
            <person name="Abreu I."/>
            <person name="Carrasquinho I."/>
            <person name="Faro C."/>
            <person name="Guimaraes J.B."/>
            <person name="Mendonca D."/>
            <person name="Nobrega F."/>
            <person name="Rodrigues L."/>
            <person name="Saibo N.J.M."/>
            <person name="Varela M.C."/>
            <person name="Egas C."/>
            <person name="Matos J."/>
            <person name="Miguel C.M."/>
            <person name="Oliveira M.M."/>
            <person name="Ricardo C.P."/>
            <person name="Goncalves S."/>
        </authorList>
    </citation>
    <scope>NUCLEOTIDE SEQUENCE [LARGE SCALE GENOMIC DNA]</scope>
    <source>
        <strain evidence="1">HL8</strain>
    </source>
</reference>
<reference evidence="1" key="3">
    <citation type="submission" date="2023-07" db="EMBL/GenBank/DDBJ databases">
        <title>An improved reference 1 genome and first organelle genomes of Quercus suber.</title>
        <authorList>
            <consortium name="Genosuber Consortium"/>
            <person name="Usie A."/>
            <person name="Serra O."/>
            <person name="Barros P."/>
        </authorList>
    </citation>
    <scope>NUCLEOTIDE SEQUENCE</scope>
    <source>
        <strain evidence="1">HL8</strain>
        <tissue evidence="1">Leaves</tissue>
    </source>
</reference>
<organism evidence="1">
    <name type="scientific">Quercus suber</name>
    <name type="common">Cork oak</name>
    <dbReference type="NCBI Taxonomy" id="58331"/>
    <lineage>
        <taxon>Eukaryota</taxon>
        <taxon>Viridiplantae</taxon>
        <taxon>Streptophyta</taxon>
        <taxon>Embryophyta</taxon>
        <taxon>Tracheophyta</taxon>
        <taxon>Spermatophyta</taxon>
        <taxon>Magnoliopsida</taxon>
        <taxon>eudicotyledons</taxon>
        <taxon>Gunneridae</taxon>
        <taxon>Pentapetalae</taxon>
        <taxon>rosids</taxon>
        <taxon>fabids</taxon>
        <taxon>Fagales</taxon>
        <taxon>Fagaceae</taxon>
        <taxon>Quercus</taxon>
    </lineage>
</organism>
<gene>
    <name evidence="1" type="ORF">CFP56_006026</name>
</gene>